<dbReference type="GO" id="GO:0005634">
    <property type="term" value="C:nucleus"/>
    <property type="evidence" value="ECO:0007669"/>
    <property type="project" value="TreeGrafter"/>
</dbReference>
<dbReference type="InterPro" id="IPR050863">
    <property type="entry name" value="CenT-Element_Derived"/>
</dbReference>
<organism evidence="2">
    <name type="scientific">Amphimedon queenslandica</name>
    <name type="common">Sponge</name>
    <dbReference type="NCBI Taxonomy" id="400682"/>
    <lineage>
        <taxon>Eukaryota</taxon>
        <taxon>Metazoa</taxon>
        <taxon>Porifera</taxon>
        <taxon>Demospongiae</taxon>
        <taxon>Heteroscleromorpha</taxon>
        <taxon>Haplosclerida</taxon>
        <taxon>Niphatidae</taxon>
        <taxon>Amphimedon</taxon>
    </lineage>
</organism>
<proteinExistence type="predicted"/>
<sequence length="95" mass="10770">MTGNILDNVLSKLNAKLRKDGRNVLLFIDNAGCHLPKFCDKYIKITIAFLPADTTSVLQPLDPGIIKPFKVHYRTSLIRFVLARFDEYAYASKVL</sequence>
<evidence type="ECO:0000313" key="2">
    <source>
        <dbReference type="EnsemblMetazoa" id="Aqu2.1.37041_001"/>
    </source>
</evidence>
<accession>A0A1X7VAJ2</accession>
<name>A0A1X7VAJ2_AMPQE</name>
<dbReference type="AlphaFoldDB" id="A0A1X7VAJ2"/>
<dbReference type="eggNOG" id="KOG3105">
    <property type="taxonomic scope" value="Eukaryota"/>
</dbReference>
<dbReference type="OrthoDB" id="5977792at2759"/>
<feature type="domain" description="DDE-1" evidence="1">
    <location>
        <begin position="1"/>
        <end position="83"/>
    </location>
</feature>
<dbReference type="Pfam" id="PF03184">
    <property type="entry name" value="DDE_1"/>
    <property type="match status" value="1"/>
</dbReference>
<reference evidence="2" key="1">
    <citation type="submission" date="2017-05" db="UniProtKB">
        <authorList>
            <consortium name="EnsemblMetazoa"/>
        </authorList>
    </citation>
    <scope>IDENTIFICATION</scope>
</reference>
<dbReference type="InterPro" id="IPR004875">
    <property type="entry name" value="DDE_SF_endonuclease_dom"/>
</dbReference>
<dbReference type="STRING" id="400682.A0A1X7VAJ2"/>
<evidence type="ECO:0000259" key="1">
    <source>
        <dbReference type="Pfam" id="PF03184"/>
    </source>
</evidence>
<dbReference type="InParanoid" id="A0A1X7VAJ2"/>
<protein>
    <recommendedName>
        <fullName evidence="1">DDE-1 domain-containing protein</fullName>
    </recommendedName>
</protein>
<dbReference type="PANTHER" id="PTHR19303">
    <property type="entry name" value="TRANSPOSON"/>
    <property type="match status" value="1"/>
</dbReference>
<dbReference type="GO" id="GO:0003677">
    <property type="term" value="F:DNA binding"/>
    <property type="evidence" value="ECO:0007669"/>
    <property type="project" value="TreeGrafter"/>
</dbReference>
<dbReference type="PANTHER" id="PTHR19303:SF73">
    <property type="entry name" value="PROTEIN PDC2"/>
    <property type="match status" value="1"/>
</dbReference>
<dbReference type="EnsemblMetazoa" id="Aqu2.1.37041_001">
    <property type="protein sequence ID" value="Aqu2.1.37041_001"/>
    <property type="gene ID" value="Aqu2.1.37041"/>
</dbReference>